<reference evidence="1" key="1">
    <citation type="submission" date="2020-12" db="EMBL/GenBank/DDBJ databases">
        <title>Metabolic potential, ecology and presence of endohyphal bacteria is reflected in genomic diversity of Mucoromycotina.</title>
        <authorList>
            <person name="Muszewska A."/>
            <person name="Okrasinska A."/>
            <person name="Steczkiewicz K."/>
            <person name="Drgas O."/>
            <person name="Orlowska M."/>
            <person name="Perlinska-Lenart U."/>
            <person name="Aleksandrzak-Piekarczyk T."/>
            <person name="Szatraj K."/>
            <person name="Zielenkiewicz U."/>
            <person name="Pilsyk S."/>
            <person name="Malc E."/>
            <person name="Mieczkowski P."/>
            <person name="Kruszewska J.S."/>
            <person name="Biernat P."/>
            <person name="Pawlowska J."/>
        </authorList>
    </citation>
    <scope>NUCLEOTIDE SEQUENCE</scope>
    <source>
        <strain evidence="1">WA0000051536</strain>
    </source>
</reference>
<proteinExistence type="predicted"/>
<dbReference type="OrthoDB" id="5559822at2759"/>
<evidence type="ECO:0000313" key="1">
    <source>
        <dbReference type="EMBL" id="KAG2183968.1"/>
    </source>
</evidence>
<dbReference type="AlphaFoldDB" id="A0A8H7ULC0"/>
<accession>A0A8H7ULC0</accession>
<evidence type="ECO:0000313" key="2">
    <source>
        <dbReference type="Proteomes" id="UP000612746"/>
    </source>
</evidence>
<comment type="caution">
    <text evidence="1">The sequence shown here is derived from an EMBL/GenBank/DDBJ whole genome shotgun (WGS) entry which is preliminary data.</text>
</comment>
<dbReference type="Proteomes" id="UP000612746">
    <property type="component" value="Unassembled WGS sequence"/>
</dbReference>
<sequence length="224" mass="25760">MGSSVSRIDDNMMSVLRQNCTKKQSAYRLVKRSMRTICKKTCDMHAPTNKIDDIQHTHHIGSGDYQTNHIGVQEQIAEITVIFNATNKSAGISRKPVNEQLVDLRYVSNTNISTPRIVNRRVLSRQEPFKADMSHRLNAEANYFSRSTNSAIMSSRRDVSEHKRYTSLDMHKSPFSTINDHHKQQLEMLKVDLEKLSRSEHNLRKYAACNHMLQLAPSRESFVC</sequence>
<organism evidence="1 2">
    <name type="scientific">Umbelopsis vinacea</name>
    <dbReference type="NCBI Taxonomy" id="44442"/>
    <lineage>
        <taxon>Eukaryota</taxon>
        <taxon>Fungi</taxon>
        <taxon>Fungi incertae sedis</taxon>
        <taxon>Mucoromycota</taxon>
        <taxon>Mucoromycotina</taxon>
        <taxon>Umbelopsidomycetes</taxon>
        <taxon>Umbelopsidales</taxon>
        <taxon>Umbelopsidaceae</taxon>
        <taxon>Umbelopsis</taxon>
    </lineage>
</organism>
<keyword evidence="2" id="KW-1185">Reference proteome</keyword>
<name>A0A8H7ULC0_9FUNG</name>
<gene>
    <name evidence="1" type="ORF">INT44_008979</name>
</gene>
<protein>
    <submittedName>
        <fullName evidence="1">Uncharacterized protein</fullName>
    </submittedName>
</protein>
<dbReference type="EMBL" id="JAEPRA010000006">
    <property type="protein sequence ID" value="KAG2183968.1"/>
    <property type="molecule type" value="Genomic_DNA"/>
</dbReference>